<evidence type="ECO:0000313" key="6">
    <source>
        <dbReference type="Proteomes" id="UP000694523"/>
    </source>
</evidence>
<dbReference type="Ensembl" id="ENSNMLT00000028022.1">
    <property type="protein sequence ID" value="ENSNMLP00000025060.1"/>
    <property type="gene ID" value="ENSNMLG00000015516.1"/>
</dbReference>
<dbReference type="Proteomes" id="UP000694523">
    <property type="component" value="Unplaced"/>
</dbReference>
<comment type="similarity">
    <text evidence="1">Belongs to the TCP-1 chaperonin family.</text>
</comment>
<proteinExistence type="inferred from homology"/>
<evidence type="ECO:0000256" key="1">
    <source>
        <dbReference type="ARBA" id="ARBA00008020"/>
    </source>
</evidence>
<sequence>MSTKIEILFFGHIAHDSDFFANIVVDAALAVKFTDGRGVAKYPINSVNVLKAHGRSQKESFLVNGYALNCTVGSQCMVKRVLNAKIACLDFSLQKTKMKMGVQVLISDPEKLDQIRQRESDITKERIQKILATGANVVLTTGGIDDMCLKYFLDVGAMAVRRVHKRDLKRIAKATGATMCASLSNLEGDETFEATMLGQAEEVVQDRICDDELILIKSKTRTSASIVLRGANDFMCDEMERSVHDALCVVKRVLESKTVVPGGGAVEAALSIYLENYATSMGSREQLAIAEFAHALLVIPKTLAVNAAQDSTDLVAKLRAFHNEAQVNPERKNLKWIGLDLVNGKPRDNKQAGVYEPTMVKTKSLKFATEAAITILRIDDLIKLFPEPKEGGSSYRDAVQSGSLEG</sequence>
<accession>A0A8C6WQY0</accession>
<dbReference type="GO" id="GO:0140662">
    <property type="term" value="F:ATP-dependent protein folding chaperone"/>
    <property type="evidence" value="ECO:0007669"/>
    <property type="project" value="InterPro"/>
</dbReference>
<evidence type="ECO:0000256" key="4">
    <source>
        <dbReference type="ARBA" id="ARBA00023186"/>
    </source>
</evidence>
<dbReference type="SUPFAM" id="SSF54849">
    <property type="entry name" value="GroEL-intermediate domain like"/>
    <property type="match status" value="1"/>
</dbReference>
<dbReference type="SUPFAM" id="SSF52029">
    <property type="entry name" value="GroEL apical domain-like"/>
    <property type="match status" value="1"/>
</dbReference>
<keyword evidence="3" id="KW-0067">ATP-binding</keyword>
<protein>
    <submittedName>
        <fullName evidence="5">T-complex 1</fullName>
    </submittedName>
</protein>
<dbReference type="SUPFAM" id="SSF48592">
    <property type="entry name" value="GroEL equatorial domain-like"/>
    <property type="match status" value="1"/>
</dbReference>
<dbReference type="InterPro" id="IPR027410">
    <property type="entry name" value="TCP-1-like_intermed_sf"/>
</dbReference>
<evidence type="ECO:0000313" key="5">
    <source>
        <dbReference type="Ensembl" id="ENSNMLP00000025060.1"/>
    </source>
</evidence>
<dbReference type="GO" id="GO:0005737">
    <property type="term" value="C:cytoplasm"/>
    <property type="evidence" value="ECO:0007669"/>
    <property type="project" value="UniProtKB-SubCell"/>
</dbReference>
<dbReference type="InterPro" id="IPR017998">
    <property type="entry name" value="Chaperone_TCP-1"/>
</dbReference>
<dbReference type="InterPro" id="IPR002423">
    <property type="entry name" value="Cpn60/GroEL/TCP-1"/>
</dbReference>
<keyword evidence="2" id="KW-0547">Nucleotide-binding</keyword>
<reference evidence="5" key="1">
    <citation type="submission" date="2025-08" db="UniProtKB">
        <authorList>
            <consortium name="Ensembl"/>
        </authorList>
    </citation>
    <scope>IDENTIFICATION</scope>
</reference>
<evidence type="ECO:0000256" key="2">
    <source>
        <dbReference type="ARBA" id="ARBA00022741"/>
    </source>
</evidence>
<dbReference type="Gene3D" id="1.10.560.10">
    <property type="entry name" value="GroEL-like equatorial domain"/>
    <property type="match status" value="1"/>
</dbReference>
<evidence type="ECO:0000256" key="3">
    <source>
        <dbReference type="ARBA" id="ARBA00022840"/>
    </source>
</evidence>
<dbReference type="Gene3D" id="3.30.260.10">
    <property type="entry name" value="TCP-1-like chaperonin intermediate domain"/>
    <property type="match status" value="1"/>
</dbReference>
<dbReference type="InterPro" id="IPR027409">
    <property type="entry name" value="GroEL-like_apical_dom_sf"/>
</dbReference>
<dbReference type="AlphaFoldDB" id="A0A8C6WQY0"/>
<dbReference type="GO" id="GO:0005524">
    <property type="term" value="F:ATP binding"/>
    <property type="evidence" value="ECO:0007669"/>
    <property type="project" value="UniProtKB-KW"/>
</dbReference>
<dbReference type="PANTHER" id="PTHR11353">
    <property type="entry name" value="CHAPERONIN"/>
    <property type="match status" value="1"/>
</dbReference>
<reference evidence="5" key="2">
    <citation type="submission" date="2025-09" db="UniProtKB">
        <authorList>
            <consortium name="Ensembl"/>
        </authorList>
    </citation>
    <scope>IDENTIFICATION</scope>
</reference>
<dbReference type="InterPro" id="IPR027413">
    <property type="entry name" value="GROEL-like_equatorial_sf"/>
</dbReference>
<dbReference type="Gene3D" id="3.50.7.10">
    <property type="entry name" value="GroEL"/>
    <property type="match status" value="1"/>
</dbReference>
<keyword evidence="4" id="KW-0143">Chaperone</keyword>
<keyword evidence="6" id="KW-1185">Reference proteome</keyword>
<dbReference type="Pfam" id="PF00118">
    <property type="entry name" value="Cpn60_TCP1"/>
    <property type="match status" value="1"/>
</dbReference>
<organism evidence="5 6">
    <name type="scientific">Neogobius melanostomus</name>
    <name type="common">round goby</name>
    <dbReference type="NCBI Taxonomy" id="47308"/>
    <lineage>
        <taxon>Eukaryota</taxon>
        <taxon>Metazoa</taxon>
        <taxon>Chordata</taxon>
        <taxon>Craniata</taxon>
        <taxon>Vertebrata</taxon>
        <taxon>Euteleostomi</taxon>
        <taxon>Actinopterygii</taxon>
        <taxon>Neopterygii</taxon>
        <taxon>Teleostei</taxon>
        <taxon>Neoteleostei</taxon>
        <taxon>Acanthomorphata</taxon>
        <taxon>Gobiaria</taxon>
        <taxon>Gobiiformes</taxon>
        <taxon>Gobioidei</taxon>
        <taxon>Gobiidae</taxon>
        <taxon>Benthophilinae</taxon>
        <taxon>Neogobiini</taxon>
        <taxon>Neogobius</taxon>
    </lineage>
</organism>
<name>A0A8C6WQY0_9GOBI</name>